<protein>
    <submittedName>
        <fullName evidence="5">Acetoin utilization AcuB family protein</fullName>
    </submittedName>
</protein>
<dbReference type="InterPro" id="IPR046342">
    <property type="entry name" value="CBS_dom_sf"/>
</dbReference>
<dbReference type="SUPFAM" id="SSF54631">
    <property type="entry name" value="CBS-domain pair"/>
    <property type="match status" value="1"/>
</dbReference>
<evidence type="ECO:0000259" key="4">
    <source>
        <dbReference type="PROSITE" id="PS51671"/>
    </source>
</evidence>
<dbReference type="AlphaFoldDB" id="A0A974XG09"/>
<dbReference type="SMART" id="SM00116">
    <property type="entry name" value="CBS"/>
    <property type="match status" value="2"/>
</dbReference>
<feature type="domain" description="CBS" evidence="3">
    <location>
        <begin position="78"/>
        <end position="134"/>
    </location>
</feature>
<dbReference type="Gene3D" id="3.10.580.10">
    <property type="entry name" value="CBS-domain"/>
    <property type="match status" value="1"/>
</dbReference>
<reference evidence="5" key="1">
    <citation type="submission" date="2021-03" db="EMBL/GenBank/DDBJ databases">
        <title>Alkalibacter marinus sp. nov., isolated from tidal flat sediment.</title>
        <authorList>
            <person name="Namirimu T."/>
            <person name="Yang J.-A."/>
            <person name="Yang S.-H."/>
            <person name="Kim Y.-J."/>
            <person name="Kwon K.K."/>
        </authorList>
    </citation>
    <scope>NUCLEOTIDE SEQUENCE</scope>
    <source>
        <strain evidence="5">ES005</strain>
    </source>
</reference>
<keyword evidence="6" id="KW-1185">Reference proteome</keyword>
<dbReference type="InterPro" id="IPR045865">
    <property type="entry name" value="ACT-like_dom_sf"/>
</dbReference>
<dbReference type="Proteomes" id="UP000663499">
    <property type="component" value="Chromosome"/>
</dbReference>
<dbReference type="InterPro" id="IPR051257">
    <property type="entry name" value="Diverse_CBS-Domain"/>
</dbReference>
<dbReference type="PROSITE" id="PS51371">
    <property type="entry name" value="CBS"/>
    <property type="match status" value="2"/>
</dbReference>
<dbReference type="EMBL" id="CP071444">
    <property type="protein sequence ID" value="QSX09071.1"/>
    <property type="molecule type" value="Genomic_DNA"/>
</dbReference>
<dbReference type="CDD" id="cd04584">
    <property type="entry name" value="CBS_pair_AcuB_like"/>
    <property type="match status" value="1"/>
</dbReference>
<dbReference type="PROSITE" id="PS51671">
    <property type="entry name" value="ACT"/>
    <property type="match status" value="1"/>
</dbReference>
<feature type="domain" description="CBS" evidence="3">
    <location>
        <begin position="7"/>
        <end position="64"/>
    </location>
</feature>
<dbReference type="InterPro" id="IPR002912">
    <property type="entry name" value="ACT_dom"/>
</dbReference>
<dbReference type="Pfam" id="PF01842">
    <property type="entry name" value="ACT"/>
    <property type="match status" value="1"/>
</dbReference>
<proteinExistence type="predicted"/>
<dbReference type="PANTHER" id="PTHR43080">
    <property type="entry name" value="CBS DOMAIN-CONTAINING PROTEIN CBSX3, MITOCHONDRIAL"/>
    <property type="match status" value="1"/>
</dbReference>
<evidence type="ECO:0000256" key="2">
    <source>
        <dbReference type="PROSITE-ProRule" id="PRU00703"/>
    </source>
</evidence>
<dbReference type="KEGG" id="alka:J0B03_03105"/>
<name>A0A974XG09_9FIRM</name>
<evidence type="ECO:0000259" key="3">
    <source>
        <dbReference type="PROSITE" id="PS51371"/>
    </source>
</evidence>
<dbReference type="RefSeq" id="WP_207300410.1">
    <property type="nucleotide sequence ID" value="NZ_CP071444.1"/>
</dbReference>
<dbReference type="InterPro" id="IPR000644">
    <property type="entry name" value="CBS_dom"/>
</dbReference>
<dbReference type="SUPFAM" id="SSF55021">
    <property type="entry name" value="ACT-like"/>
    <property type="match status" value="1"/>
</dbReference>
<organism evidence="5 6">
    <name type="scientific">Alkalibacter rhizosphaerae</name>
    <dbReference type="NCBI Taxonomy" id="2815577"/>
    <lineage>
        <taxon>Bacteria</taxon>
        <taxon>Bacillati</taxon>
        <taxon>Bacillota</taxon>
        <taxon>Clostridia</taxon>
        <taxon>Eubacteriales</taxon>
        <taxon>Eubacteriaceae</taxon>
        <taxon>Alkalibacter</taxon>
    </lineage>
</organism>
<gene>
    <name evidence="5" type="ORF">J0B03_03105</name>
</gene>
<sequence>MFVENIMIKKVITLRPDSTISEAMVLMQKNRIRHLPVVDDNNQILGIISDRDVRDASPSVLLPETDNSYLRLSVSKIMTQDLITGSPLDFIEDVAATFYEYKISCLPITNQDKLLGIVTESDLLRSFVELTGAGQPGSRLEIQVDHTPGSLGKISTIISARNINILSVFIYPAKDEDHRLLVFRLKIMNPMELALDLREQGFDVVWPIL</sequence>
<feature type="domain" description="ACT" evidence="4">
    <location>
        <begin position="139"/>
        <end position="209"/>
    </location>
</feature>
<keyword evidence="1 2" id="KW-0129">CBS domain</keyword>
<evidence type="ECO:0000313" key="6">
    <source>
        <dbReference type="Proteomes" id="UP000663499"/>
    </source>
</evidence>
<accession>A0A974XG09</accession>
<dbReference type="PANTHER" id="PTHR43080:SF2">
    <property type="entry name" value="CBS DOMAIN-CONTAINING PROTEIN"/>
    <property type="match status" value="1"/>
</dbReference>
<dbReference type="Pfam" id="PF00571">
    <property type="entry name" value="CBS"/>
    <property type="match status" value="2"/>
</dbReference>
<evidence type="ECO:0000256" key="1">
    <source>
        <dbReference type="ARBA" id="ARBA00023122"/>
    </source>
</evidence>
<dbReference type="CDD" id="cd04883">
    <property type="entry name" value="ACT_AcuB"/>
    <property type="match status" value="1"/>
</dbReference>
<evidence type="ECO:0000313" key="5">
    <source>
        <dbReference type="EMBL" id="QSX09071.1"/>
    </source>
</evidence>